<dbReference type="Proteomes" id="UP000265618">
    <property type="component" value="Unassembled WGS sequence"/>
</dbReference>
<protein>
    <recommendedName>
        <fullName evidence="4">Cathepsin propeptide inhibitor domain-containing protein</fullName>
    </recommendedName>
</protein>
<evidence type="ECO:0000256" key="1">
    <source>
        <dbReference type="SAM" id="SignalP"/>
    </source>
</evidence>
<evidence type="ECO:0000313" key="3">
    <source>
        <dbReference type="Proteomes" id="UP000265618"/>
    </source>
</evidence>
<feature type="non-terminal residue" evidence="2">
    <location>
        <position position="79"/>
    </location>
</feature>
<dbReference type="AlphaFoldDB" id="A0A391NX07"/>
<keyword evidence="1" id="KW-0732">Signal</keyword>
<name>A0A391NX07_9EUKA</name>
<evidence type="ECO:0008006" key="4">
    <source>
        <dbReference type="Google" id="ProtNLM"/>
    </source>
</evidence>
<feature type="chain" id="PRO_5017244083" description="Cathepsin propeptide inhibitor domain-containing protein" evidence="1">
    <location>
        <begin position="16"/>
        <end position="79"/>
    </location>
</feature>
<organism evidence="2 3">
    <name type="scientific">Kipferlia bialata</name>
    <dbReference type="NCBI Taxonomy" id="797122"/>
    <lineage>
        <taxon>Eukaryota</taxon>
        <taxon>Metamonada</taxon>
        <taxon>Carpediemonas-like organisms</taxon>
        <taxon>Kipferlia</taxon>
    </lineage>
</organism>
<keyword evidence="3" id="KW-1185">Reference proteome</keyword>
<evidence type="ECO:0000313" key="2">
    <source>
        <dbReference type="EMBL" id="GCA62999.1"/>
    </source>
</evidence>
<sequence>MKLVLVLALVALAIASPVHDKRRINMINADPELSWSAGASKKFAGSSIEEFRATLLQDYDSDRPRTFPHALDLGMTADA</sequence>
<gene>
    <name evidence="2" type="ORF">KIPB_007222</name>
</gene>
<feature type="signal peptide" evidence="1">
    <location>
        <begin position="1"/>
        <end position="15"/>
    </location>
</feature>
<reference evidence="2 3" key="1">
    <citation type="journal article" date="2018" name="PLoS ONE">
        <title>The draft genome of Kipferlia bialata reveals reductive genome evolution in fornicate parasites.</title>
        <authorList>
            <person name="Tanifuji G."/>
            <person name="Takabayashi S."/>
            <person name="Kume K."/>
            <person name="Takagi M."/>
            <person name="Nakayama T."/>
            <person name="Kamikawa R."/>
            <person name="Inagaki Y."/>
            <person name="Hashimoto T."/>
        </authorList>
    </citation>
    <scope>NUCLEOTIDE SEQUENCE [LARGE SCALE GENOMIC DNA]</scope>
    <source>
        <strain evidence="2">NY0173</strain>
    </source>
</reference>
<dbReference type="EMBL" id="BDIP01001995">
    <property type="protein sequence ID" value="GCA62999.1"/>
    <property type="molecule type" value="Genomic_DNA"/>
</dbReference>
<accession>A0A391NX07</accession>
<comment type="caution">
    <text evidence="2">The sequence shown here is derived from an EMBL/GenBank/DDBJ whole genome shotgun (WGS) entry which is preliminary data.</text>
</comment>
<proteinExistence type="predicted"/>